<dbReference type="Proteomes" id="UP000039021">
    <property type="component" value="Unassembled WGS sequence"/>
</dbReference>
<dbReference type="EMBL" id="CGCX01000732">
    <property type="protein sequence ID" value="CFR82546.1"/>
    <property type="molecule type" value="Genomic_DNA"/>
</dbReference>
<accession>A0A655DXZ8</accession>
<sequence>MARGAPEHAWKVRSISSGRHWVSTWMVTSSGMAPCSMISLTKSKSVWLAEGNPTSISL</sequence>
<dbReference type="EMBL" id="CSBK01000051">
    <property type="protein sequence ID" value="COW85729.1"/>
    <property type="molecule type" value="Genomic_DNA"/>
</dbReference>
<evidence type="ECO:0000313" key="1">
    <source>
        <dbReference type="EMBL" id="CFR82546.1"/>
    </source>
</evidence>
<dbReference type="Proteomes" id="UP000046680">
    <property type="component" value="Unassembled WGS sequence"/>
</dbReference>
<evidence type="ECO:0000313" key="3">
    <source>
        <dbReference type="EMBL" id="COW85729.1"/>
    </source>
</evidence>
<reference evidence="3" key="1">
    <citation type="submission" date="2015-03" db="EMBL/GenBank/DDBJ databases">
        <authorList>
            <consortium name="Pathogen Informatics"/>
            <person name="Murphy D."/>
        </authorList>
    </citation>
    <scope>NUCLEOTIDE SEQUENCE</scope>
    <source>
        <strain evidence="3">N09902308</strain>
    </source>
</reference>
<evidence type="ECO:0000313" key="2">
    <source>
        <dbReference type="EMBL" id="CNU93279.1"/>
    </source>
</evidence>
<dbReference type="EMBL" id="CQQC01000378">
    <property type="protein sequence ID" value="CNU93279.1"/>
    <property type="molecule type" value="Genomic_DNA"/>
</dbReference>
<name>A0A655DXZ8_MYCTX</name>
<dbReference type="AlphaFoldDB" id="A0A655DXZ8"/>
<evidence type="ECO:0000313" key="6">
    <source>
        <dbReference type="Proteomes" id="UP000046680"/>
    </source>
</evidence>
<reference evidence="4 5" key="2">
    <citation type="submission" date="2015-03" db="EMBL/GenBank/DDBJ databases">
        <authorList>
            <consortium name="Pathogen Informatics"/>
        </authorList>
    </citation>
    <scope>NUCLEOTIDE SEQUENCE [LARGE SCALE GENOMIC DNA]</scope>
    <source>
        <strain evidence="1 6">C09601061</strain>
        <strain evidence="2 5">D00501624</strain>
        <strain evidence="4">N09902308</strain>
    </source>
</reference>
<gene>
    <name evidence="1" type="ORF">ERS007657_02062</name>
    <name evidence="2" type="ORF">ERS007661_01384</name>
    <name evidence="3" type="ORF">ERS007739_00213</name>
</gene>
<organism evidence="2 5">
    <name type="scientific">Mycobacterium tuberculosis</name>
    <dbReference type="NCBI Taxonomy" id="1773"/>
    <lineage>
        <taxon>Bacteria</taxon>
        <taxon>Bacillati</taxon>
        <taxon>Actinomycetota</taxon>
        <taxon>Actinomycetes</taxon>
        <taxon>Mycobacteriales</taxon>
        <taxon>Mycobacteriaceae</taxon>
        <taxon>Mycobacterium</taxon>
        <taxon>Mycobacterium tuberculosis complex</taxon>
    </lineage>
</organism>
<evidence type="ECO:0000313" key="5">
    <source>
        <dbReference type="Proteomes" id="UP000039217"/>
    </source>
</evidence>
<protein>
    <submittedName>
        <fullName evidence="2">Uncharacterized protein</fullName>
    </submittedName>
</protein>
<dbReference type="Proteomes" id="UP000039217">
    <property type="component" value="Unassembled WGS sequence"/>
</dbReference>
<evidence type="ECO:0000313" key="4">
    <source>
        <dbReference type="Proteomes" id="UP000039021"/>
    </source>
</evidence>
<proteinExistence type="predicted"/>